<proteinExistence type="predicted"/>
<keyword evidence="3" id="KW-1185">Reference proteome</keyword>
<dbReference type="InterPro" id="IPR036873">
    <property type="entry name" value="Rhodanese-like_dom_sf"/>
</dbReference>
<sequence>MINYIKQKSAGDDTILIIGTRTPNWPTITGVIPTAINIPYTRFKNKEKALEIIGDLLGVQIDELPDFSYAKTLVLYCNGIWCGQIPTSVTTLLKYSYPTAKIKYFRGSIQNWKALGLTTVNL</sequence>
<dbReference type="Pfam" id="PF00581">
    <property type="entry name" value="Rhodanese"/>
    <property type="match status" value="1"/>
</dbReference>
<dbReference type="CDD" id="cd00158">
    <property type="entry name" value="RHOD"/>
    <property type="match status" value="1"/>
</dbReference>
<protein>
    <submittedName>
        <fullName evidence="2">Rhodanese-like domain-containing protein</fullName>
    </submittedName>
</protein>
<dbReference type="Gene3D" id="3.40.250.10">
    <property type="entry name" value="Rhodanese-like domain"/>
    <property type="match status" value="1"/>
</dbReference>
<feature type="domain" description="Rhodanese" evidence="1">
    <location>
        <begin position="30"/>
        <end position="121"/>
    </location>
</feature>
<dbReference type="SUPFAM" id="SSF52821">
    <property type="entry name" value="Rhodanese/Cell cycle control phosphatase"/>
    <property type="match status" value="1"/>
</dbReference>
<dbReference type="RefSeq" id="WP_174605095.1">
    <property type="nucleotide sequence ID" value="NZ_CP054490.1"/>
</dbReference>
<evidence type="ECO:0000259" key="1">
    <source>
        <dbReference type="PROSITE" id="PS50206"/>
    </source>
</evidence>
<evidence type="ECO:0000313" key="3">
    <source>
        <dbReference type="Proteomes" id="UP000509429"/>
    </source>
</evidence>
<dbReference type="Proteomes" id="UP000509429">
    <property type="component" value="Chromosome"/>
</dbReference>
<dbReference type="KEGG" id="reo:HUE58_00175"/>
<reference evidence="2 3" key="1">
    <citation type="submission" date="2020-05" db="EMBL/GenBank/DDBJ databases">
        <title>Horizontal transmission and recombination maintain forever young bacterial symbiont genomes.</title>
        <authorList>
            <person name="Russell S.L."/>
            <person name="Pepper-Tunick E."/>
            <person name="Svedberg J."/>
            <person name="Byrne A."/>
            <person name="Ruelas Castillo J."/>
            <person name="Vollmers C."/>
            <person name="Beinart R.A."/>
            <person name="Corbett-Detig R."/>
        </authorList>
    </citation>
    <scope>NUCLEOTIDE SEQUENCE [LARGE SCALE GENOMIC DNA]</scope>
    <source>
        <strain evidence="2">JDF_Ridge</strain>
    </source>
</reference>
<dbReference type="EMBL" id="CP054490">
    <property type="protein sequence ID" value="QKQ23655.1"/>
    <property type="molecule type" value="Genomic_DNA"/>
</dbReference>
<gene>
    <name evidence="2" type="ORF">HUE58_00175</name>
</gene>
<accession>A0A6N0HMS9</accession>
<evidence type="ECO:0000313" key="2">
    <source>
        <dbReference type="EMBL" id="QKQ23655.1"/>
    </source>
</evidence>
<dbReference type="PROSITE" id="PS50206">
    <property type="entry name" value="RHODANESE_3"/>
    <property type="match status" value="1"/>
</dbReference>
<name>A0A6N0HMS9_9GAMM</name>
<dbReference type="InterPro" id="IPR001763">
    <property type="entry name" value="Rhodanese-like_dom"/>
</dbReference>
<organism evidence="2 3">
    <name type="scientific">Candidatus Ruthia endofausta</name>
    <dbReference type="NCBI Taxonomy" id="2738852"/>
    <lineage>
        <taxon>Bacteria</taxon>
        <taxon>Pseudomonadati</taxon>
        <taxon>Pseudomonadota</taxon>
        <taxon>Gammaproteobacteria</taxon>
        <taxon>Candidatus Pseudothioglobaceae</taxon>
        <taxon>Candidatus Ruthturnera</taxon>
    </lineage>
</organism>
<dbReference type="AlphaFoldDB" id="A0A6N0HMS9"/>